<dbReference type="PANTHER" id="PTHR37164">
    <property type="entry name" value="BACTERIOHEMERYTHRIN"/>
    <property type="match status" value="1"/>
</dbReference>
<accession>A0A9D2TRI2</accession>
<dbReference type="InterPro" id="IPR012312">
    <property type="entry name" value="Hemerythrin-like"/>
</dbReference>
<evidence type="ECO:0000313" key="5">
    <source>
        <dbReference type="EMBL" id="HJC86490.1"/>
    </source>
</evidence>
<dbReference type="NCBIfam" id="TIGR02481">
    <property type="entry name" value="hemeryth_dom"/>
    <property type="match status" value="1"/>
</dbReference>
<dbReference type="Proteomes" id="UP000823922">
    <property type="component" value="Unassembled WGS sequence"/>
</dbReference>
<dbReference type="SUPFAM" id="SSF47188">
    <property type="entry name" value="Hemerythrin-like"/>
    <property type="match status" value="1"/>
</dbReference>
<dbReference type="NCBIfam" id="NF033749">
    <property type="entry name" value="bact_hemeryth"/>
    <property type="match status" value="1"/>
</dbReference>
<dbReference type="Pfam" id="PF01814">
    <property type="entry name" value="Hemerythrin"/>
    <property type="match status" value="1"/>
</dbReference>
<sequence length="146" mass="17732">MKHYEISDEYRTGNDKIDQQHAKMLDYTWRAHELFSDENMLFKSDDIRKILEGLEYYTIVHFAEEEEFMEQIGFNGIEAHRKQHDNFRAKIHSFIERVPELSLSTQDDMLGEVFEYLQDWWKVHITHEDQKYVQFERENGLIPEEA</sequence>
<dbReference type="InterPro" id="IPR035938">
    <property type="entry name" value="Hemerythrin-like_sf"/>
</dbReference>
<organism evidence="5 6">
    <name type="scientific">Candidatus Eisenbergiella intestinigallinarum</name>
    <dbReference type="NCBI Taxonomy" id="2838549"/>
    <lineage>
        <taxon>Bacteria</taxon>
        <taxon>Bacillati</taxon>
        <taxon>Bacillota</taxon>
        <taxon>Clostridia</taxon>
        <taxon>Lachnospirales</taxon>
        <taxon>Lachnospiraceae</taxon>
        <taxon>Eisenbergiella</taxon>
    </lineage>
</organism>
<evidence type="ECO:0000313" key="6">
    <source>
        <dbReference type="Proteomes" id="UP000823922"/>
    </source>
</evidence>
<dbReference type="PANTHER" id="PTHR37164:SF1">
    <property type="entry name" value="BACTERIOHEMERYTHRIN"/>
    <property type="match status" value="1"/>
</dbReference>
<reference evidence="5" key="1">
    <citation type="journal article" date="2021" name="PeerJ">
        <title>Extensive microbial diversity within the chicken gut microbiome revealed by metagenomics and culture.</title>
        <authorList>
            <person name="Gilroy R."/>
            <person name="Ravi A."/>
            <person name="Getino M."/>
            <person name="Pursley I."/>
            <person name="Horton D.L."/>
            <person name="Alikhan N.F."/>
            <person name="Baker D."/>
            <person name="Gharbi K."/>
            <person name="Hall N."/>
            <person name="Watson M."/>
            <person name="Adriaenssens E.M."/>
            <person name="Foster-Nyarko E."/>
            <person name="Jarju S."/>
            <person name="Secka A."/>
            <person name="Antonio M."/>
            <person name="Oren A."/>
            <person name="Chaudhuri R.R."/>
            <person name="La Ragione R."/>
            <person name="Hildebrand F."/>
            <person name="Pallen M.J."/>
        </authorList>
    </citation>
    <scope>NUCLEOTIDE SEQUENCE</scope>
    <source>
        <strain evidence="5">ChiBcec1-1630</strain>
    </source>
</reference>
<evidence type="ECO:0000256" key="1">
    <source>
        <dbReference type="ARBA" id="ARBA00010587"/>
    </source>
</evidence>
<dbReference type="InterPro" id="IPR050669">
    <property type="entry name" value="Hemerythrin"/>
</dbReference>
<feature type="domain" description="Hemerythrin-like" evidence="4">
    <location>
        <begin position="13"/>
        <end position="133"/>
    </location>
</feature>
<dbReference type="AlphaFoldDB" id="A0A9D2TRI2"/>
<evidence type="ECO:0000256" key="3">
    <source>
        <dbReference type="ARBA" id="ARBA00023004"/>
    </source>
</evidence>
<dbReference type="Gene3D" id="1.20.120.50">
    <property type="entry name" value="Hemerythrin-like"/>
    <property type="match status" value="1"/>
</dbReference>
<protein>
    <submittedName>
        <fullName evidence="5">Hemerythrin family protein</fullName>
    </submittedName>
</protein>
<dbReference type="PROSITE" id="PS00550">
    <property type="entry name" value="HEMERYTHRINS"/>
    <property type="match status" value="1"/>
</dbReference>
<dbReference type="EMBL" id="DWVS01000019">
    <property type="protein sequence ID" value="HJC86490.1"/>
    <property type="molecule type" value="Genomic_DNA"/>
</dbReference>
<dbReference type="CDD" id="cd12107">
    <property type="entry name" value="Hemerythrin"/>
    <property type="match status" value="1"/>
</dbReference>
<dbReference type="InterPro" id="IPR012827">
    <property type="entry name" value="Hemerythrin_metal-bd"/>
</dbReference>
<evidence type="ECO:0000256" key="2">
    <source>
        <dbReference type="ARBA" id="ARBA00022723"/>
    </source>
</evidence>
<comment type="similarity">
    <text evidence="1">Belongs to the hemerythrin family.</text>
</comment>
<evidence type="ECO:0000259" key="4">
    <source>
        <dbReference type="Pfam" id="PF01814"/>
    </source>
</evidence>
<dbReference type="InterPro" id="IPR016131">
    <property type="entry name" value="Haemerythrin_Fe_BS"/>
</dbReference>
<proteinExistence type="inferred from homology"/>
<gene>
    <name evidence="5" type="ORF">H9926_00535</name>
</gene>
<dbReference type="GO" id="GO:0046872">
    <property type="term" value="F:metal ion binding"/>
    <property type="evidence" value="ECO:0007669"/>
    <property type="project" value="UniProtKB-KW"/>
</dbReference>
<reference evidence="5" key="2">
    <citation type="submission" date="2021-04" db="EMBL/GenBank/DDBJ databases">
        <authorList>
            <person name="Gilroy R."/>
        </authorList>
    </citation>
    <scope>NUCLEOTIDE SEQUENCE</scope>
    <source>
        <strain evidence="5">ChiBcec1-1630</strain>
    </source>
</reference>
<name>A0A9D2TRI2_9FIRM</name>
<comment type="caution">
    <text evidence="5">The sequence shown here is derived from an EMBL/GenBank/DDBJ whole genome shotgun (WGS) entry which is preliminary data.</text>
</comment>
<keyword evidence="2" id="KW-0479">Metal-binding</keyword>
<keyword evidence="3" id="KW-0408">Iron</keyword>